<gene>
    <name evidence="2" type="ORF">AK88_00559</name>
</gene>
<feature type="compositionally biased region" description="Low complexity" evidence="1">
    <location>
        <begin position="7"/>
        <end position="16"/>
    </location>
</feature>
<proteinExistence type="predicted"/>
<dbReference type="RefSeq" id="XP_012333630.1">
    <property type="nucleotide sequence ID" value="XM_012478207.1"/>
</dbReference>
<accession>A0A0D9QSD7</accession>
<dbReference type="EMBL" id="KQ001648">
    <property type="protein sequence ID" value="KJP89848.1"/>
    <property type="molecule type" value="Genomic_DNA"/>
</dbReference>
<dbReference type="AlphaFoldDB" id="A0A0D9QSD7"/>
<organism evidence="2 3">
    <name type="scientific">Plasmodium fragile</name>
    <dbReference type="NCBI Taxonomy" id="5857"/>
    <lineage>
        <taxon>Eukaryota</taxon>
        <taxon>Sar</taxon>
        <taxon>Alveolata</taxon>
        <taxon>Apicomplexa</taxon>
        <taxon>Aconoidasida</taxon>
        <taxon>Haemosporida</taxon>
        <taxon>Plasmodiidae</taxon>
        <taxon>Plasmodium</taxon>
        <taxon>Plasmodium (Plasmodium)</taxon>
    </lineage>
</organism>
<dbReference type="VEuPathDB" id="PlasmoDB:AK88_00559"/>
<name>A0A0D9QSD7_PLAFR</name>
<sequence length="559" mass="64856">MGNAVYSESSSSCASRQRSEQKSGSEKAKRAGSDNVRNKHESGYTPNGKIPQYRENNKNDLEFLKTKNRAKRYKPSKCLLRNCTFIVNYKINNTFFPLMLELKNEPQCKIVIVDGSRNTIVKEILIKDIQVIESSINTIDIFLKVNDEYTEDKKFILCSFELKNNEEKAAFIDNIRMLYGLDVVEYGTIKYNKINTEEIEEKYVYDNNILSKENKSNIQSLLDDINNNLYSNWDVYEEGLILEQKRLNQLENETLHLGKVHNPIIILGDMQDGDVIKVKELNSMQQGDVKKKENISYDDFTLIEWFLSKNVGSPTHFREHPIHCGSHFLIKSYMIGYFVQAKVSKNVYINGKKTFVTSVSVKGPVTMNDNTAKQVLKHLSNATESIEVYLAPSDIYNIFFSVMESRIKKLLGLFIFYPAHIFIMRKGLRFAITLNGESYSVDYLWDSFYLTKKDILFDKPQDFVPTYMDTSDIHLYFVTTSLDGERIKSVIRTNSNNDKDVIYATVFFCKYQKGLRSLDEFMRDSLAGSYKNFIKRFQNMFVQLKGENLQQIRLVSVYK</sequence>
<evidence type="ECO:0000313" key="2">
    <source>
        <dbReference type="EMBL" id="KJP89848.1"/>
    </source>
</evidence>
<dbReference type="Proteomes" id="UP000054561">
    <property type="component" value="Unassembled WGS sequence"/>
</dbReference>
<dbReference type="OrthoDB" id="365655at2759"/>
<evidence type="ECO:0000256" key="1">
    <source>
        <dbReference type="SAM" id="MobiDB-lite"/>
    </source>
</evidence>
<keyword evidence="3" id="KW-1185">Reference proteome</keyword>
<dbReference type="GeneID" id="24265873"/>
<dbReference type="OMA" id="TLIEWFL"/>
<feature type="region of interest" description="Disordered" evidence="1">
    <location>
        <begin position="1"/>
        <end position="56"/>
    </location>
</feature>
<evidence type="ECO:0000313" key="3">
    <source>
        <dbReference type="Proteomes" id="UP000054561"/>
    </source>
</evidence>
<feature type="compositionally biased region" description="Basic and acidic residues" evidence="1">
    <location>
        <begin position="17"/>
        <end position="42"/>
    </location>
</feature>
<reference evidence="2 3" key="1">
    <citation type="submission" date="2014-03" db="EMBL/GenBank/DDBJ databases">
        <title>The Genome Sequence of Plasmodium fragile nilgiri.</title>
        <authorList>
            <consortium name="The Broad Institute Genomics Platform"/>
            <consortium name="The Broad Institute Genome Sequencing Center for Infectious Disease"/>
            <person name="Neafsey D."/>
            <person name="Duraisingh M."/>
            <person name="Young S.K."/>
            <person name="Zeng Q."/>
            <person name="Gargeya S."/>
            <person name="Abouelleil A."/>
            <person name="Alvarado L."/>
            <person name="Chapman S.B."/>
            <person name="Gainer-Dewar J."/>
            <person name="Goldberg J."/>
            <person name="Griggs A."/>
            <person name="Gujja S."/>
            <person name="Hansen M."/>
            <person name="Howarth C."/>
            <person name="Imamovic A."/>
            <person name="Larimer J."/>
            <person name="Pearson M."/>
            <person name="Poon T.W."/>
            <person name="Priest M."/>
            <person name="Roberts A."/>
            <person name="Saif S."/>
            <person name="Shea T."/>
            <person name="Sykes S."/>
            <person name="Wortman J."/>
            <person name="Nusbaum C."/>
            <person name="Birren B."/>
        </authorList>
    </citation>
    <scope>NUCLEOTIDE SEQUENCE [LARGE SCALE GENOMIC DNA]</scope>
    <source>
        <strain evidence="3">nilgiri</strain>
    </source>
</reference>
<protein>
    <submittedName>
        <fullName evidence="2">Uncharacterized protein</fullName>
    </submittedName>
</protein>